<evidence type="ECO:0000313" key="2">
    <source>
        <dbReference type="Proteomes" id="UP001056120"/>
    </source>
</evidence>
<sequence>MTSSVAGGGGGSAYLTAGARRARLAGLTDELEAIPAHATRRSVCVCRVWTAVKVEDGGKKWMSEGVGDEGF</sequence>
<accession>A0ACB9IDN9</accession>
<evidence type="ECO:0000313" key="1">
    <source>
        <dbReference type="EMBL" id="KAI3805505.1"/>
    </source>
</evidence>
<comment type="caution">
    <text evidence="1">The sequence shown here is derived from an EMBL/GenBank/DDBJ whole genome shotgun (WGS) entry which is preliminary data.</text>
</comment>
<reference evidence="1 2" key="2">
    <citation type="journal article" date="2022" name="Mol. Ecol. Resour.">
        <title>The genomes of chicory, endive, great burdock and yacon provide insights into Asteraceae paleo-polyploidization history and plant inulin production.</title>
        <authorList>
            <person name="Fan W."/>
            <person name="Wang S."/>
            <person name="Wang H."/>
            <person name="Wang A."/>
            <person name="Jiang F."/>
            <person name="Liu H."/>
            <person name="Zhao H."/>
            <person name="Xu D."/>
            <person name="Zhang Y."/>
        </authorList>
    </citation>
    <scope>NUCLEOTIDE SEQUENCE [LARGE SCALE GENOMIC DNA]</scope>
    <source>
        <strain evidence="2">cv. Yunnan</strain>
        <tissue evidence="1">Leaves</tissue>
    </source>
</reference>
<organism evidence="1 2">
    <name type="scientific">Smallanthus sonchifolius</name>
    <dbReference type="NCBI Taxonomy" id="185202"/>
    <lineage>
        <taxon>Eukaryota</taxon>
        <taxon>Viridiplantae</taxon>
        <taxon>Streptophyta</taxon>
        <taxon>Embryophyta</taxon>
        <taxon>Tracheophyta</taxon>
        <taxon>Spermatophyta</taxon>
        <taxon>Magnoliopsida</taxon>
        <taxon>eudicotyledons</taxon>
        <taxon>Gunneridae</taxon>
        <taxon>Pentapetalae</taxon>
        <taxon>asterids</taxon>
        <taxon>campanulids</taxon>
        <taxon>Asterales</taxon>
        <taxon>Asteraceae</taxon>
        <taxon>Asteroideae</taxon>
        <taxon>Heliantheae alliance</taxon>
        <taxon>Millerieae</taxon>
        <taxon>Smallanthus</taxon>
    </lineage>
</organism>
<name>A0ACB9IDN9_9ASTR</name>
<protein>
    <submittedName>
        <fullName evidence="1">Uncharacterized protein</fullName>
    </submittedName>
</protein>
<gene>
    <name evidence="1" type="ORF">L1987_27938</name>
</gene>
<keyword evidence="2" id="KW-1185">Reference proteome</keyword>
<dbReference type="EMBL" id="CM042026">
    <property type="protein sequence ID" value="KAI3805505.1"/>
    <property type="molecule type" value="Genomic_DNA"/>
</dbReference>
<reference evidence="2" key="1">
    <citation type="journal article" date="2022" name="Mol. Ecol. Resour.">
        <title>The genomes of chicory, endive, great burdock and yacon provide insights into Asteraceae palaeo-polyploidization history and plant inulin production.</title>
        <authorList>
            <person name="Fan W."/>
            <person name="Wang S."/>
            <person name="Wang H."/>
            <person name="Wang A."/>
            <person name="Jiang F."/>
            <person name="Liu H."/>
            <person name="Zhao H."/>
            <person name="Xu D."/>
            <person name="Zhang Y."/>
        </authorList>
    </citation>
    <scope>NUCLEOTIDE SEQUENCE [LARGE SCALE GENOMIC DNA]</scope>
    <source>
        <strain evidence="2">cv. Yunnan</strain>
    </source>
</reference>
<proteinExistence type="predicted"/>
<dbReference type="Proteomes" id="UP001056120">
    <property type="component" value="Linkage Group LG09"/>
</dbReference>